<dbReference type="PANTHER" id="PTHR45431:SF3">
    <property type="entry name" value="RHODANESE-LIKE DOMAIN-CONTAINING PROTEIN 15, CHLOROPLASTIC"/>
    <property type="match status" value="1"/>
</dbReference>
<feature type="domain" description="Rhodanese" evidence="1">
    <location>
        <begin position="102"/>
        <end position="192"/>
    </location>
</feature>
<keyword evidence="3" id="KW-1185">Reference proteome</keyword>
<gene>
    <name evidence="2" type="ORF">Ga0061079_1046</name>
</gene>
<proteinExistence type="predicted"/>
<name>A0A110BIB6_9FLAO</name>
<dbReference type="AlphaFoldDB" id="A0A110BIB6"/>
<dbReference type="PROSITE" id="PS50206">
    <property type="entry name" value="RHODANESE_3"/>
    <property type="match status" value="1"/>
</dbReference>
<evidence type="ECO:0000259" key="1">
    <source>
        <dbReference type="PROSITE" id="PS50206"/>
    </source>
</evidence>
<dbReference type="STRING" id="1586267.GCA_001418685_00723"/>
<protein>
    <submittedName>
        <fullName evidence="2">Rhodanese-related sulfurtransferase</fullName>
    </submittedName>
</protein>
<dbReference type="SMART" id="SM00450">
    <property type="entry name" value="RHOD"/>
    <property type="match status" value="1"/>
</dbReference>
<keyword evidence="2" id="KW-0808">Transferase</keyword>
<dbReference type="Proteomes" id="UP000182761">
    <property type="component" value="Unassembled WGS sequence"/>
</dbReference>
<dbReference type="PROSITE" id="PS51257">
    <property type="entry name" value="PROKAR_LIPOPROTEIN"/>
    <property type="match status" value="1"/>
</dbReference>
<dbReference type="EMBL" id="FCOR01000004">
    <property type="protein sequence ID" value="CVK15889.1"/>
    <property type="molecule type" value="Genomic_DNA"/>
</dbReference>
<dbReference type="GO" id="GO:0016740">
    <property type="term" value="F:transferase activity"/>
    <property type="evidence" value="ECO:0007669"/>
    <property type="project" value="UniProtKB-KW"/>
</dbReference>
<dbReference type="InterPro" id="IPR052367">
    <property type="entry name" value="Thiosulfate_ST/Rhodanese-like"/>
</dbReference>
<sequence>MNKLFFLILLFLILLSCKTHQRESVNKYTTPPEVGILTTDLPRYSKPPASLNSTKIEEPLPSLKKDSLVNSKDTISTFSNTIHREENLIQTVPVSAFAWEIGIRQTQIVDVRTLVEYKSGHIYDAINISVDDPSFENQIQNLDKNSPVAIYCKSGIRSIYAAKILKDHGFQIIYNLDGGLNSWLKNKQEIVK</sequence>
<dbReference type="Gene3D" id="3.40.250.10">
    <property type="entry name" value="Rhodanese-like domain"/>
    <property type="match status" value="1"/>
</dbReference>
<accession>A0A110BIB6</accession>
<dbReference type="OrthoDB" id="9808735at2"/>
<organism evidence="2 3">
    <name type="scientific">Apibacter mensalis</name>
    <dbReference type="NCBI Taxonomy" id="1586267"/>
    <lineage>
        <taxon>Bacteria</taxon>
        <taxon>Pseudomonadati</taxon>
        <taxon>Bacteroidota</taxon>
        <taxon>Flavobacteriia</taxon>
        <taxon>Flavobacteriales</taxon>
        <taxon>Weeksellaceae</taxon>
        <taxon>Apibacter</taxon>
    </lineage>
</organism>
<evidence type="ECO:0000313" key="3">
    <source>
        <dbReference type="Proteomes" id="UP000182761"/>
    </source>
</evidence>
<dbReference type="RefSeq" id="WP_055425114.1">
    <property type="nucleotide sequence ID" value="NZ_FCOR01000004.1"/>
</dbReference>
<dbReference type="InterPro" id="IPR036873">
    <property type="entry name" value="Rhodanese-like_dom_sf"/>
</dbReference>
<dbReference type="PANTHER" id="PTHR45431">
    <property type="entry name" value="RHODANESE-LIKE DOMAIN-CONTAINING PROTEIN 15, CHLOROPLASTIC"/>
    <property type="match status" value="1"/>
</dbReference>
<dbReference type="SUPFAM" id="SSF52821">
    <property type="entry name" value="Rhodanese/Cell cycle control phosphatase"/>
    <property type="match status" value="1"/>
</dbReference>
<dbReference type="CDD" id="cd00158">
    <property type="entry name" value="RHOD"/>
    <property type="match status" value="1"/>
</dbReference>
<dbReference type="Pfam" id="PF00581">
    <property type="entry name" value="Rhodanese"/>
    <property type="match status" value="1"/>
</dbReference>
<reference evidence="2 3" key="1">
    <citation type="submission" date="2016-01" db="EMBL/GenBank/DDBJ databases">
        <authorList>
            <person name="McClelland M."/>
            <person name="Jain A."/>
            <person name="Saraogi P."/>
            <person name="Mendelson R."/>
            <person name="Westerman R."/>
            <person name="SanMiguel P."/>
            <person name="Csonka L."/>
        </authorList>
    </citation>
    <scope>NUCLEOTIDE SEQUENCE [LARGE SCALE GENOMIC DNA]</scope>
    <source>
        <strain evidence="2 3">R-53146</strain>
    </source>
</reference>
<evidence type="ECO:0000313" key="2">
    <source>
        <dbReference type="EMBL" id="CVK15889.1"/>
    </source>
</evidence>
<dbReference type="InterPro" id="IPR001763">
    <property type="entry name" value="Rhodanese-like_dom"/>
</dbReference>